<keyword evidence="2" id="KW-0238">DNA-binding</keyword>
<evidence type="ECO:0000256" key="3">
    <source>
        <dbReference type="ARBA" id="ARBA00023163"/>
    </source>
</evidence>
<dbReference type="InterPro" id="IPR009057">
    <property type="entry name" value="Homeodomain-like_sf"/>
</dbReference>
<proteinExistence type="predicted"/>
<evidence type="ECO:0000259" key="4">
    <source>
        <dbReference type="PROSITE" id="PS01124"/>
    </source>
</evidence>
<dbReference type="Pfam" id="PF01965">
    <property type="entry name" value="DJ-1_PfpI"/>
    <property type="match status" value="1"/>
</dbReference>
<dbReference type="SMART" id="SM00342">
    <property type="entry name" value="HTH_ARAC"/>
    <property type="match status" value="1"/>
</dbReference>
<protein>
    <submittedName>
        <fullName evidence="5">Helix-turn-helix domain-containing protein</fullName>
    </submittedName>
</protein>
<dbReference type="PROSITE" id="PS01124">
    <property type="entry name" value="HTH_ARAC_FAMILY_2"/>
    <property type="match status" value="1"/>
</dbReference>
<dbReference type="CDD" id="cd03137">
    <property type="entry name" value="GATase1_AraC_1"/>
    <property type="match status" value="1"/>
</dbReference>
<evidence type="ECO:0000256" key="2">
    <source>
        <dbReference type="ARBA" id="ARBA00023125"/>
    </source>
</evidence>
<dbReference type="RefSeq" id="WP_276265384.1">
    <property type="nucleotide sequence ID" value="NZ_JARJLM010000259.1"/>
</dbReference>
<dbReference type="Pfam" id="PF12833">
    <property type="entry name" value="HTH_18"/>
    <property type="match status" value="1"/>
</dbReference>
<dbReference type="Gene3D" id="3.40.50.880">
    <property type="match status" value="1"/>
</dbReference>
<keyword evidence="3" id="KW-0804">Transcription</keyword>
<dbReference type="SUPFAM" id="SSF52317">
    <property type="entry name" value="Class I glutamine amidotransferase-like"/>
    <property type="match status" value="1"/>
</dbReference>
<dbReference type="PANTHER" id="PTHR43130:SF3">
    <property type="entry name" value="HTH-TYPE TRANSCRIPTIONAL REGULATOR RV1931C"/>
    <property type="match status" value="1"/>
</dbReference>
<dbReference type="InterPro" id="IPR052158">
    <property type="entry name" value="INH-QAR"/>
</dbReference>
<feature type="domain" description="HTH araC/xylS-type" evidence="4">
    <location>
        <begin position="225"/>
        <end position="322"/>
    </location>
</feature>
<evidence type="ECO:0000313" key="5">
    <source>
        <dbReference type="EMBL" id="MDF3834263.1"/>
    </source>
</evidence>
<keyword evidence="1" id="KW-0805">Transcription regulation</keyword>
<dbReference type="PANTHER" id="PTHR43130">
    <property type="entry name" value="ARAC-FAMILY TRANSCRIPTIONAL REGULATOR"/>
    <property type="match status" value="1"/>
</dbReference>
<accession>A0ABT6ANU1</accession>
<dbReference type="InterPro" id="IPR029062">
    <property type="entry name" value="Class_I_gatase-like"/>
</dbReference>
<gene>
    <name evidence="5" type="ORF">P3W85_15065</name>
</gene>
<dbReference type="EMBL" id="JARJLM010000259">
    <property type="protein sequence ID" value="MDF3834263.1"/>
    <property type="molecule type" value="Genomic_DNA"/>
</dbReference>
<sequence>MQERGAGPARQILVLIGPGSQASDVVSIAEVFCSAARYANRAPAYWVDLISVDEGPCRLSSGIVVQPGSCLSAWDGPVDTLWVAGFPGMSPLVSDAAVLDWLRRLVPDCRRVAASCTASFVLAEAGCLDGRRATTHWQMADQFAARYPAVRLDADAVFVEDGPMWTSAGMSASVDAALAMVEADCGRTAALRVAHDMILYARRSGGQPQLSSRLAAQFAEMPAIQQLQLWICDNLREDLAVERLAERVHMSPRNFARVFLRETGHTPGLFVERARVELARGLLDERMPLQDVASQCGFLNANALRRAFVRQVGLPPGGYRQRNG</sequence>
<dbReference type="InterPro" id="IPR018062">
    <property type="entry name" value="HTH_AraC-typ_CS"/>
</dbReference>
<dbReference type="InterPro" id="IPR002818">
    <property type="entry name" value="DJ-1/PfpI"/>
</dbReference>
<reference evidence="5 6" key="1">
    <citation type="submission" date="2023-03" db="EMBL/GenBank/DDBJ databases">
        <title>Draft assemblies of triclosan tolerant bacteria isolated from returned activated sludge.</title>
        <authorList>
            <person name="Van Hamelsveld S."/>
        </authorList>
    </citation>
    <scope>NUCLEOTIDE SEQUENCE [LARGE SCALE GENOMIC DNA]</scope>
    <source>
        <strain evidence="5 6">GW210010_S58</strain>
    </source>
</reference>
<evidence type="ECO:0000313" key="6">
    <source>
        <dbReference type="Proteomes" id="UP001216674"/>
    </source>
</evidence>
<dbReference type="InterPro" id="IPR018060">
    <property type="entry name" value="HTH_AraC"/>
</dbReference>
<keyword evidence="6" id="KW-1185">Reference proteome</keyword>
<evidence type="ECO:0000256" key="1">
    <source>
        <dbReference type="ARBA" id="ARBA00023015"/>
    </source>
</evidence>
<organism evidence="5 6">
    <name type="scientific">Cupriavidus basilensis</name>
    <dbReference type="NCBI Taxonomy" id="68895"/>
    <lineage>
        <taxon>Bacteria</taxon>
        <taxon>Pseudomonadati</taxon>
        <taxon>Pseudomonadota</taxon>
        <taxon>Betaproteobacteria</taxon>
        <taxon>Burkholderiales</taxon>
        <taxon>Burkholderiaceae</taxon>
        <taxon>Cupriavidus</taxon>
    </lineage>
</organism>
<dbReference type="Proteomes" id="UP001216674">
    <property type="component" value="Unassembled WGS sequence"/>
</dbReference>
<dbReference type="SUPFAM" id="SSF46689">
    <property type="entry name" value="Homeodomain-like"/>
    <property type="match status" value="2"/>
</dbReference>
<comment type="caution">
    <text evidence="5">The sequence shown here is derived from an EMBL/GenBank/DDBJ whole genome shotgun (WGS) entry which is preliminary data.</text>
</comment>
<dbReference type="PROSITE" id="PS00041">
    <property type="entry name" value="HTH_ARAC_FAMILY_1"/>
    <property type="match status" value="1"/>
</dbReference>
<name>A0ABT6ANU1_9BURK</name>
<dbReference type="Gene3D" id="1.10.10.60">
    <property type="entry name" value="Homeodomain-like"/>
    <property type="match status" value="1"/>
</dbReference>